<dbReference type="GeneID" id="19271291"/>
<dbReference type="AlphaFoldDB" id="W3X7Y6"/>
<sequence>MGSSNVPYKFAILQNYADSARPGPTISGSLTNLIHHSYPDAAVSVFRPIQGEAFPDLASYDLVILTGGRFNLLDTTPKPSWVEDTLAYIRKSAADSSAPKLLGICWGHQAISL</sequence>
<proteinExistence type="predicted"/>
<keyword evidence="2" id="KW-1185">Reference proteome</keyword>
<organism evidence="1 2">
    <name type="scientific">Pestalotiopsis fici (strain W106-1 / CGMCC3.15140)</name>
    <dbReference type="NCBI Taxonomy" id="1229662"/>
    <lineage>
        <taxon>Eukaryota</taxon>
        <taxon>Fungi</taxon>
        <taxon>Dikarya</taxon>
        <taxon>Ascomycota</taxon>
        <taxon>Pezizomycotina</taxon>
        <taxon>Sordariomycetes</taxon>
        <taxon>Xylariomycetidae</taxon>
        <taxon>Amphisphaeriales</taxon>
        <taxon>Sporocadaceae</taxon>
        <taxon>Pestalotiopsis</taxon>
    </lineage>
</organism>
<protein>
    <recommendedName>
        <fullName evidence="3">Glutamine amidotransferase domain-containing protein</fullName>
    </recommendedName>
</protein>
<evidence type="ECO:0000313" key="2">
    <source>
        <dbReference type="Proteomes" id="UP000030651"/>
    </source>
</evidence>
<dbReference type="Proteomes" id="UP000030651">
    <property type="component" value="Unassembled WGS sequence"/>
</dbReference>
<dbReference type="HOGENOM" id="CLU_2134387_0_0_1"/>
<reference evidence="2" key="1">
    <citation type="journal article" date="2015" name="BMC Genomics">
        <title>Genomic and transcriptomic analysis of the endophytic fungus Pestalotiopsis fici reveals its lifestyle and high potential for synthesis of natural products.</title>
        <authorList>
            <person name="Wang X."/>
            <person name="Zhang X."/>
            <person name="Liu L."/>
            <person name="Xiang M."/>
            <person name="Wang W."/>
            <person name="Sun X."/>
            <person name="Che Y."/>
            <person name="Guo L."/>
            <person name="Liu G."/>
            <person name="Guo L."/>
            <person name="Wang C."/>
            <person name="Yin W.B."/>
            <person name="Stadler M."/>
            <person name="Zhang X."/>
            <person name="Liu X."/>
        </authorList>
    </citation>
    <scope>NUCLEOTIDE SEQUENCE [LARGE SCALE GENOMIC DNA]</scope>
    <source>
        <strain evidence="2">W106-1 / CGMCC3.15140</strain>
    </source>
</reference>
<dbReference type="Gene3D" id="3.40.50.880">
    <property type="match status" value="1"/>
</dbReference>
<evidence type="ECO:0008006" key="3">
    <source>
        <dbReference type="Google" id="ProtNLM"/>
    </source>
</evidence>
<dbReference type="EMBL" id="KI912112">
    <property type="protein sequence ID" value="ETS81276.1"/>
    <property type="molecule type" value="Genomic_DNA"/>
</dbReference>
<name>W3X7Y6_PESFW</name>
<dbReference type="InParanoid" id="W3X7Y6"/>
<dbReference type="STRING" id="1229662.W3X7Y6"/>
<dbReference type="RefSeq" id="XP_007833050.1">
    <property type="nucleotide sequence ID" value="XM_007834859.1"/>
</dbReference>
<dbReference type="KEGG" id="pfy:PFICI_06278"/>
<evidence type="ECO:0000313" key="1">
    <source>
        <dbReference type="EMBL" id="ETS81276.1"/>
    </source>
</evidence>
<gene>
    <name evidence="1" type="ORF">PFICI_06278</name>
</gene>
<dbReference type="OrthoDB" id="92161at2759"/>
<dbReference type="SUPFAM" id="SSF52317">
    <property type="entry name" value="Class I glutamine amidotransferase-like"/>
    <property type="match status" value="1"/>
</dbReference>
<dbReference type="InterPro" id="IPR029062">
    <property type="entry name" value="Class_I_gatase-like"/>
</dbReference>
<accession>W3X7Y6</accession>